<reference evidence="1" key="1">
    <citation type="journal article" date="2015" name="Nature">
        <title>Complex archaea that bridge the gap between prokaryotes and eukaryotes.</title>
        <authorList>
            <person name="Spang A."/>
            <person name="Saw J.H."/>
            <person name="Jorgensen S.L."/>
            <person name="Zaremba-Niedzwiedzka K."/>
            <person name="Martijn J."/>
            <person name="Lind A.E."/>
            <person name="van Eijk R."/>
            <person name="Schleper C."/>
            <person name="Guy L."/>
            <person name="Ettema T.J."/>
        </authorList>
    </citation>
    <scope>NUCLEOTIDE SEQUENCE</scope>
</reference>
<comment type="caution">
    <text evidence="1">The sequence shown here is derived from an EMBL/GenBank/DDBJ whole genome shotgun (WGS) entry which is preliminary data.</text>
</comment>
<name>A0A0F8ZQM4_9ZZZZ</name>
<protein>
    <submittedName>
        <fullName evidence="1">Uncharacterized protein</fullName>
    </submittedName>
</protein>
<dbReference type="EMBL" id="LAZR01046591">
    <property type="protein sequence ID" value="KKK96177.1"/>
    <property type="molecule type" value="Genomic_DNA"/>
</dbReference>
<sequence>MLFAINPQISKPELVFIVFGRINFVPKLNTSGESLISNVKDFEQLPFYLKEEVLWEAENDDIDKTELLKEEMGMIRQTPGTASRLATIKNKSFRTIRKGLGDDYTLFKESNIPVREFPIDIGEVRLNTEQHDRLSKLYDIKRYLNPENYAFPEDMNQLIP</sequence>
<gene>
    <name evidence="1" type="ORF">LCGC14_2665360</name>
</gene>
<dbReference type="AlphaFoldDB" id="A0A0F8ZQM4"/>
<feature type="non-terminal residue" evidence="1">
    <location>
        <position position="160"/>
    </location>
</feature>
<evidence type="ECO:0000313" key="1">
    <source>
        <dbReference type="EMBL" id="KKK96177.1"/>
    </source>
</evidence>
<organism evidence="1">
    <name type="scientific">marine sediment metagenome</name>
    <dbReference type="NCBI Taxonomy" id="412755"/>
    <lineage>
        <taxon>unclassified sequences</taxon>
        <taxon>metagenomes</taxon>
        <taxon>ecological metagenomes</taxon>
    </lineage>
</organism>
<proteinExistence type="predicted"/>
<accession>A0A0F8ZQM4</accession>